<accession>A0A1W6KFJ8</accession>
<organism evidence="2 3">
    <name type="scientific">Marinobacter salarius</name>
    <dbReference type="NCBI Taxonomy" id="1420917"/>
    <lineage>
        <taxon>Bacteria</taxon>
        <taxon>Pseudomonadati</taxon>
        <taxon>Pseudomonadota</taxon>
        <taxon>Gammaproteobacteria</taxon>
        <taxon>Pseudomonadales</taxon>
        <taxon>Marinobacteraceae</taxon>
        <taxon>Marinobacter</taxon>
    </lineage>
</organism>
<feature type="compositionally biased region" description="Polar residues" evidence="1">
    <location>
        <begin position="177"/>
        <end position="190"/>
    </location>
</feature>
<dbReference type="RefSeq" id="WP_085682159.1">
    <property type="nucleotide sequence ID" value="NZ_CP020932.1"/>
</dbReference>
<protein>
    <submittedName>
        <fullName evidence="2">Uncharacterized protein</fullName>
    </submittedName>
</protein>
<geneLocation type="plasmid" evidence="3">
    <name>psmr5</name>
</geneLocation>
<dbReference type="Proteomes" id="UP000193100">
    <property type="component" value="Plasmid pSMR5"/>
</dbReference>
<dbReference type="EMBL" id="CP020932">
    <property type="protein sequence ID" value="ARM86196.1"/>
    <property type="molecule type" value="Genomic_DNA"/>
</dbReference>
<name>A0A1W6KFJ8_9GAMM</name>
<evidence type="ECO:0000256" key="1">
    <source>
        <dbReference type="SAM" id="MobiDB-lite"/>
    </source>
</evidence>
<dbReference type="GeneID" id="77258077"/>
<proteinExistence type="predicted"/>
<evidence type="ECO:0000313" key="3">
    <source>
        <dbReference type="Proteomes" id="UP000193100"/>
    </source>
</evidence>
<gene>
    <name evidence="2" type="ORF">MARSALSMR5_04176</name>
</gene>
<feature type="region of interest" description="Disordered" evidence="1">
    <location>
        <begin position="177"/>
        <end position="207"/>
    </location>
</feature>
<sequence>MSTNRDNLTAEQKTWIDTIESDPELFLALAEESGLADKIRKRLDDHRNGVEPEPAKEIKHQRDLLARSIGEAALKAGLVEPGMDLSGPQLLLLLNDMGLAAKATVDRNELMEQWDDPNVVPIDEHSALEAIRNLDKTYYKRWKQDTDNGDTQQGFVSGNIKASDLSLVIEYTRQQFAKNGGMNPSSSQPETLDLGDDSESTSPSAPR</sequence>
<dbReference type="AlphaFoldDB" id="A0A1W6KFJ8"/>
<keyword evidence="2" id="KW-0614">Plasmid</keyword>
<evidence type="ECO:0000313" key="2">
    <source>
        <dbReference type="EMBL" id="ARM86196.1"/>
    </source>
</evidence>
<reference evidence="2 3" key="1">
    <citation type="submission" date="2017-04" db="EMBL/GenBank/DDBJ databases">
        <title>Genome Sequence of Marinobacter salarius strain SMR5 Isolated from a culture of the Diatom Skeletonema marinoi.</title>
        <authorList>
            <person name="Topel M."/>
            <person name="Pinder M.I.M."/>
            <person name="Johansson O.N."/>
            <person name="Kourtchenko O."/>
            <person name="Godhe A."/>
            <person name="Clarke A.K."/>
        </authorList>
    </citation>
    <scope>NUCLEOTIDE SEQUENCE [LARGE SCALE GENOMIC DNA]</scope>
    <source>
        <strain evidence="2 3">SMR5</strain>
        <plasmid evidence="3">Plasmid psmr5</plasmid>
    </source>
</reference>